<sequence>MRACNSSSGAPPSAATACTDGDPATELLSNKEDPLAQTSC</sequence>
<dbReference type="AlphaFoldDB" id="A0A453QLS5"/>
<name>A0A453QLS5_AEGTS</name>
<protein>
    <submittedName>
        <fullName evidence="2">Uncharacterized protein</fullName>
    </submittedName>
</protein>
<dbReference type="PROSITE" id="PS51257">
    <property type="entry name" value="PROKAR_LIPOPROTEIN"/>
    <property type="match status" value="1"/>
</dbReference>
<evidence type="ECO:0000313" key="3">
    <source>
        <dbReference type="Proteomes" id="UP000015105"/>
    </source>
</evidence>
<reference evidence="2" key="5">
    <citation type="journal article" date="2021" name="G3 (Bethesda)">
        <title>Aegilops tauschii genome assembly Aet v5.0 features greater sequence contiguity and improved annotation.</title>
        <authorList>
            <person name="Wang L."/>
            <person name="Zhu T."/>
            <person name="Rodriguez J.C."/>
            <person name="Deal K.R."/>
            <person name="Dubcovsky J."/>
            <person name="McGuire P.E."/>
            <person name="Lux T."/>
            <person name="Spannagl M."/>
            <person name="Mayer K.F.X."/>
            <person name="Baldrich P."/>
            <person name="Meyers B.C."/>
            <person name="Huo N."/>
            <person name="Gu Y.Q."/>
            <person name="Zhou H."/>
            <person name="Devos K.M."/>
            <person name="Bennetzen J.L."/>
            <person name="Unver T."/>
            <person name="Budak H."/>
            <person name="Gulick P.J."/>
            <person name="Galiba G."/>
            <person name="Kalapos B."/>
            <person name="Nelson D.R."/>
            <person name="Li P."/>
            <person name="You F.M."/>
            <person name="Luo M.C."/>
            <person name="Dvorak J."/>
        </authorList>
    </citation>
    <scope>NUCLEOTIDE SEQUENCE [LARGE SCALE GENOMIC DNA]</scope>
    <source>
        <strain evidence="2">cv. AL8/78</strain>
    </source>
</reference>
<reference evidence="3" key="1">
    <citation type="journal article" date="2014" name="Science">
        <title>Ancient hybridizations among the ancestral genomes of bread wheat.</title>
        <authorList>
            <consortium name="International Wheat Genome Sequencing Consortium,"/>
            <person name="Marcussen T."/>
            <person name="Sandve S.R."/>
            <person name="Heier L."/>
            <person name="Spannagl M."/>
            <person name="Pfeifer M."/>
            <person name="Jakobsen K.S."/>
            <person name="Wulff B.B."/>
            <person name="Steuernagel B."/>
            <person name="Mayer K.F."/>
            <person name="Olsen O.A."/>
        </authorList>
    </citation>
    <scope>NUCLEOTIDE SEQUENCE [LARGE SCALE GENOMIC DNA]</scope>
    <source>
        <strain evidence="3">cv. AL8/78</strain>
    </source>
</reference>
<keyword evidence="3" id="KW-1185">Reference proteome</keyword>
<evidence type="ECO:0000313" key="2">
    <source>
        <dbReference type="EnsemblPlants" id="AET7Gv20231500.3"/>
    </source>
</evidence>
<evidence type="ECO:0000256" key="1">
    <source>
        <dbReference type="SAM" id="MobiDB-lite"/>
    </source>
</evidence>
<accession>A0A453QLS5</accession>
<reference evidence="3" key="2">
    <citation type="journal article" date="2017" name="Nat. Plants">
        <title>The Aegilops tauschii genome reveals multiple impacts of transposons.</title>
        <authorList>
            <person name="Zhao G."/>
            <person name="Zou C."/>
            <person name="Li K."/>
            <person name="Wang K."/>
            <person name="Li T."/>
            <person name="Gao L."/>
            <person name="Zhang X."/>
            <person name="Wang H."/>
            <person name="Yang Z."/>
            <person name="Liu X."/>
            <person name="Jiang W."/>
            <person name="Mao L."/>
            <person name="Kong X."/>
            <person name="Jiao Y."/>
            <person name="Jia J."/>
        </authorList>
    </citation>
    <scope>NUCLEOTIDE SEQUENCE [LARGE SCALE GENOMIC DNA]</scope>
    <source>
        <strain evidence="3">cv. AL8/78</strain>
    </source>
</reference>
<dbReference type="Gramene" id="AET7Gv20231500.3">
    <property type="protein sequence ID" value="AET7Gv20231500.3"/>
    <property type="gene ID" value="AET7Gv20231500"/>
</dbReference>
<dbReference type="Proteomes" id="UP000015105">
    <property type="component" value="Chromosome 7D"/>
</dbReference>
<feature type="compositionally biased region" description="Low complexity" evidence="1">
    <location>
        <begin position="1"/>
        <end position="19"/>
    </location>
</feature>
<organism evidence="2 3">
    <name type="scientific">Aegilops tauschii subsp. strangulata</name>
    <name type="common">Goatgrass</name>
    <dbReference type="NCBI Taxonomy" id="200361"/>
    <lineage>
        <taxon>Eukaryota</taxon>
        <taxon>Viridiplantae</taxon>
        <taxon>Streptophyta</taxon>
        <taxon>Embryophyta</taxon>
        <taxon>Tracheophyta</taxon>
        <taxon>Spermatophyta</taxon>
        <taxon>Magnoliopsida</taxon>
        <taxon>Liliopsida</taxon>
        <taxon>Poales</taxon>
        <taxon>Poaceae</taxon>
        <taxon>BOP clade</taxon>
        <taxon>Pooideae</taxon>
        <taxon>Triticodae</taxon>
        <taxon>Triticeae</taxon>
        <taxon>Triticinae</taxon>
        <taxon>Aegilops</taxon>
    </lineage>
</organism>
<proteinExistence type="predicted"/>
<reference evidence="2" key="4">
    <citation type="submission" date="2019-03" db="UniProtKB">
        <authorList>
            <consortium name="EnsemblPlants"/>
        </authorList>
    </citation>
    <scope>IDENTIFICATION</scope>
</reference>
<dbReference type="EnsemblPlants" id="AET7Gv20231500.3">
    <property type="protein sequence ID" value="AET7Gv20231500.3"/>
    <property type="gene ID" value="AET7Gv20231500"/>
</dbReference>
<reference evidence="2" key="3">
    <citation type="journal article" date="2017" name="Nature">
        <title>Genome sequence of the progenitor of the wheat D genome Aegilops tauschii.</title>
        <authorList>
            <person name="Luo M.C."/>
            <person name="Gu Y.Q."/>
            <person name="Puiu D."/>
            <person name="Wang H."/>
            <person name="Twardziok S.O."/>
            <person name="Deal K.R."/>
            <person name="Huo N."/>
            <person name="Zhu T."/>
            <person name="Wang L."/>
            <person name="Wang Y."/>
            <person name="McGuire P.E."/>
            <person name="Liu S."/>
            <person name="Long H."/>
            <person name="Ramasamy R.K."/>
            <person name="Rodriguez J.C."/>
            <person name="Van S.L."/>
            <person name="Yuan L."/>
            <person name="Wang Z."/>
            <person name="Xia Z."/>
            <person name="Xiao L."/>
            <person name="Anderson O.D."/>
            <person name="Ouyang S."/>
            <person name="Liang Y."/>
            <person name="Zimin A.V."/>
            <person name="Pertea G."/>
            <person name="Qi P."/>
            <person name="Bennetzen J.L."/>
            <person name="Dai X."/>
            <person name="Dawson M.W."/>
            <person name="Muller H.G."/>
            <person name="Kugler K."/>
            <person name="Rivarola-Duarte L."/>
            <person name="Spannagl M."/>
            <person name="Mayer K.F.X."/>
            <person name="Lu F.H."/>
            <person name="Bevan M.W."/>
            <person name="Leroy P."/>
            <person name="Li P."/>
            <person name="You F.M."/>
            <person name="Sun Q."/>
            <person name="Liu Z."/>
            <person name="Lyons E."/>
            <person name="Wicker T."/>
            <person name="Salzberg S.L."/>
            <person name="Devos K.M."/>
            <person name="Dvorak J."/>
        </authorList>
    </citation>
    <scope>NUCLEOTIDE SEQUENCE [LARGE SCALE GENOMIC DNA]</scope>
    <source>
        <strain evidence="2">cv. AL8/78</strain>
    </source>
</reference>
<feature type="region of interest" description="Disordered" evidence="1">
    <location>
        <begin position="1"/>
        <end position="40"/>
    </location>
</feature>